<evidence type="ECO:0008006" key="4">
    <source>
        <dbReference type="Google" id="ProtNLM"/>
    </source>
</evidence>
<evidence type="ECO:0000256" key="1">
    <source>
        <dbReference type="SAM" id="MobiDB-lite"/>
    </source>
</evidence>
<feature type="region of interest" description="Disordered" evidence="1">
    <location>
        <begin position="37"/>
        <end position="79"/>
    </location>
</feature>
<sequence>MSDHQEYWFCVKHHRVETADNLCPNRHRLGPYASAAEAERALDTTEERNAAWDNDPKWNDDDDADDGPDAPGDAAGRGV</sequence>
<comment type="caution">
    <text evidence="2">The sequence shown here is derived from an EMBL/GenBank/DDBJ whole genome shotgun (WGS) entry which is preliminary data.</text>
</comment>
<dbReference type="RefSeq" id="WP_154616298.1">
    <property type="nucleotide sequence ID" value="NZ_CP053660.1"/>
</dbReference>
<dbReference type="Proteomes" id="UP000433406">
    <property type="component" value="Unassembled WGS sequence"/>
</dbReference>
<organism evidence="2 3">
    <name type="scientific">Nocardioides marmotae</name>
    <dbReference type="NCBI Taxonomy" id="2663857"/>
    <lineage>
        <taxon>Bacteria</taxon>
        <taxon>Bacillati</taxon>
        <taxon>Actinomycetota</taxon>
        <taxon>Actinomycetes</taxon>
        <taxon>Propionibacteriales</taxon>
        <taxon>Nocardioidaceae</taxon>
        <taxon>Nocardioides</taxon>
    </lineage>
</organism>
<gene>
    <name evidence="2" type="ORF">GGQ22_15205</name>
</gene>
<name>A0A6I3JE55_9ACTN</name>
<evidence type="ECO:0000313" key="3">
    <source>
        <dbReference type="Proteomes" id="UP000433406"/>
    </source>
</evidence>
<feature type="compositionally biased region" description="Low complexity" evidence="1">
    <location>
        <begin position="69"/>
        <end position="79"/>
    </location>
</feature>
<dbReference type="EMBL" id="WLCI01000016">
    <property type="protein sequence ID" value="MTB96420.1"/>
    <property type="molecule type" value="Genomic_DNA"/>
</dbReference>
<keyword evidence="3" id="KW-1185">Reference proteome</keyword>
<feature type="compositionally biased region" description="Basic and acidic residues" evidence="1">
    <location>
        <begin position="37"/>
        <end position="59"/>
    </location>
</feature>
<proteinExistence type="predicted"/>
<evidence type="ECO:0000313" key="2">
    <source>
        <dbReference type="EMBL" id="MTB96420.1"/>
    </source>
</evidence>
<accession>A0A6I3JE55</accession>
<reference evidence="2 3" key="1">
    <citation type="submission" date="2019-10" db="EMBL/GenBank/DDBJ databases">
        <title>Nocardioides novel species isolated from the excrement of Marmot.</title>
        <authorList>
            <person name="Zhang G."/>
        </authorList>
    </citation>
    <scope>NUCLEOTIDE SEQUENCE [LARGE SCALE GENOMIC DNA]</scope>
    <source>
        <strain evidence="3">zg-579</strain>
    </source>
</reference>
<protein>
    <recommendedName>
        <fullName evidence="4">SPOR domain-containing protein</fullName>
    </recommendedName>
</protein>
<dbReference type="AlphaFoldDB" id="A0A6I3JE55"/>